<dbReference type="InterPro" id="IPR050039">
    <property type="entry name" value="MAB_1171c-like"/>
</dbReference>
<protein>
    <submittedName>
        <fullName evidence="3">MAB_1171c family putative transporter</fullName>
    </submittedName>
</protein>
<feature type="transmembrane region" description="Helical" evidence="1">
    <location>
        <begin position="65"/>
        <end position="83"/>
    </location>
</feature>
<feature type="domain" description="DUF6545" evidence="2">
    <location>
        <begin position="241"/>
        <end position="370"/>
    </location>
</feature>
<feature type="transmembrane region" description="Helical" evidence="1">
    <location>
        <begin position="95"/>
        <end position="115"/>
    </location>
</feature>
<dbReference type="InterPro" id="IPR046675">
    <property type="entry name" value="DUF6545"/>
</dbReference>
<name>A0ABY9W446_9ACTN</name>
<dbReference type="EMBL" id="CP134500">
    <property type="protein sequence ID" value="WNF30935.1"/>
    <property type="molecule type" value="Genomic_DNA"/>
</dbReference>
<gene>
    <name evidence="3" type="ORF">RI138_31140</name>
</gene>
<keyword evidence="4" id="KW-1185">Reference proteome</keyword>
<keyword evidence="1" id="KW-0812">Transmembrane</keyword>
<evidence type="ECO:0000313" key="3">
    <source>
        <dbReference type="EMBL" id="WNF30935.1"/>
    </source>
</evidence>
<feature type="transmembrane region" description="Helical" evidence="1">
    <location>
        <begin position="179"/>
        <end position="198"/>
    </location>
</feature>
<evidence type="ECO:0000259" key="2">
    <source>
        <dbReference type="Pfam" id="PF20182"/>
    </source>
</evidence>
<organism evidence="3 4">
    <name type="scientific">Streptomyces durocortorensis</name>
    <dbReference type="NCBI Taxonomy" id="2811104"/>
    <lineage>
        <taxon>Bacteria</taxon>
        <taxon>Bacillati</taxon>
        <taxon>Actinomycetota</taxon>
        <taxon>Actinomycetes</taxon>
        <taxon>Kitasatosporales</taxon>
        <taxon>Streptomycetaceae</taxon>
        <taxon>Streptomyces</taxon>
    </lineage>
</organism>
<feature type="transmembrane region" description="Helical" evidence="1">
    <location>
        <begin position="26"/>
        <end position="45"/>
    </location>
</feature>
<keyword evidence="1" id="KW-1133">Transmembrane helix</keyword>
<evidence type="ECO:0000256" key="1">
    <source>
        <dbReference type="SAM" id="Phobius"/>
    </source>
</evidence>
<sequence>MPVTVMLVIGFAWKTIDLVRAPHDRVLRLLVASLFLLTVGDLLGFEEVSGQVDELTAVGVGKIAFNWVYMCGLGVLVLFFTASTSDAPSLHRRHVRLHTGLLAAVLGALVVTMLATPPALRGHTLSTPHMAEPAIASFYLIGNAYFFYAHLTSGRWALRYTRLASRSLAPSLRTMSIGLFGLAVTSAVRVLWVIVRAVSPGAHPVLDTVNRALTDVALGAVLIGITLSAGVQLVTHLRSVARHRRMHHQLTPLWTALVTAYPDVVLNREPPTSRWGRLRLRHTHARFYRRLIECRDGLVRLSPHLVRVAPGTDLARCGPDQLALHIRAALARKPLVEDPDTTHPAVRVASPSGNDMDAEAHELIAVSTSFAALTTLGRGAPVPCR</sequence>
<dbReference type="Pfam" id="PF20182">
    <property type="entry name" value="DUF6545"/>
    <property type="match status" value="1"/>
</dbReference>
<evidence type="ECO:0000313" key="4">
    <source>
        <dbReference type="Proteomes" id="UP001303236"/>
    </source>
</evidence>
<dbReference type="Proteomes" id="UP001303236">
    <property type="component" value="Chromosome"/>
</dbReference>
<dbReference type="NCBIfam" id="NF042915">
    <property type="entry name" value="MAB_1171c_fam"/>
    <property type="match status" value="1"/>
</dbReference>
<feature type="transmembrane region" description="Helical" evidence="1">
    <location>
        <begin position="135"/>
        <end position="158"/>
    </location>
</feature>
<accession>A0ABY9W446</accession>
<proteinExistence type="predicted"/>
<keyword evidence="1" id="KW-0472">Membrane</keyword>
<feature type="transmembrane region" description="Helical" evidence="1">
    <location>
        <begin position="218"/>
        <end position="237"/>
    </location>
</feature>
<reference evidence="3 4" key="1">
    <citation type="submission" date="2023-09" db="EMBL/GenBank/DDBJ databases">
        <title>Genome completion map analysis of the actinomycetes C11-1.</title>
        <authorList>
            <person name="Qin P."/>
            <person name="Guan P."/>
        </authorList>
    </citation>
    <scope>NUCLEOTIDE SEQUENCE [LARGE SCALE GENOMIC DNA]</scope>
    <source>
        <strain evidence="3 4">C11-1</strain>
    </source>
</reference>